<dbReference type="Proteomes" id="UP000095286">
    <property type="component" value="Unplaced"/>
</dbReference>
<accession>A0AC35TR85</accession>
<evidence type="ECO:0000313" key="1">
    <source>
        <dbReference type="Proteomes" id="UP000095286"/>
    </source>
</evidence>
<name>A0AC35TR85_9BILA</name>
<organism evidence="1 2">
    <name type="scientific">Rhabditophanes sp. KR3021</name>
    <dbReference type="NCBI Taxonomy" id="114890"/>
    <lineage>
        <taxon>Eukaryota</taxon>
        <taxon>Metazoa</taxon>
        <taxon>Ecdysozoa</taxon>
        <taxon>Nematoda</taxon>
        <taxon>Chromadorea</taxon>
        <taxon>Rhabditida</taxon>
        <taxon>Tylenchina</taxon>
        <taxon>Panagrolaimomorpha</taxon>
        <taxon>Strongyloidoidea</taxon>
        <taxon>Alloionematidae</taxon>
        <taxon>Rhabditophanes</taxon>
    </lineage>
</organism>
<reference evidence="2" key="1">
    <citation type="submission" date="2016-11" db="UniProtKB">
        <authorList>
            <consortium name="WormBaseParasite"/>
        </authorList>
    </citation>
    <scope>IDENTIFICATION</scope>
    <source>
        <strain evidence="2">KR3021</strain>
    </source>
</reference>
<protein>
    <submittedName>
        <fullName evidence="2">RES domain-containing protein</fullName>
    </submittedName>
</protein>
<evidence type="ECO:0000313" key="2">
    <source>
        <dbReference type="WBParaSite" id="RSKR_0000361500.1"/>
    </source>
</evidence>
<proteinExistence type="predicted"/>
<sequence>MYLQSENIKKLKIRESQKSWAYLYPNYHPPSYSKPKEAFPVDLQCFVDIATPSNVIEISKKLRYRLITDLFSGPYVTDYDKACFASNGIPLNPSGRCGISGRGLHPKFGINYRAFYCIFKKNPDNGTLYLLTTTHEIGMGLLPFADKYDTISRSDVFLVKLLTSLKVPVKNVQLMSSKSHLSIGQVESNTGHVMYKKMPDQIDTDNAWLEADVYCLNLSHHFSLLSDSHDNFHWTQLTAGTVNVVACNAVHSQFISASLNLLNIG</sequence>
<dbReference type="WBParaSite" id="RSKR_0000361500.1">
    <property type="protein sequence ID" value="RSKR_0000361500.1"/>
    <property type="gene ID" value="RSKR_0000361500"/>
</dbReference>